<evidence type="ECO:0000259" key="2">
    <source>
        <dbReference type="PROSITE" id="PS50110"/>
    </source>
</evidence>
<name>A0A1D7TZL8_9HYPH</name>
<reference evidence="3 4" key="1">
    <citation type="journal article" date="2015" name="Antonie Van Leeuwenhoek">
        <title>Bosea vaviloviae sp. nov., a new species of slow-growing rhizobia isolated from nodules of the relict species Vavilovia formosa (Stev.) Fed.</title>
        <authorList>
            <person name="Safronova V.I."/>
            <person name="Kuznetsova I.G."/>
            <person name="Sazanova A.L."/>
            <person name="Kimeklis A.K."/>
            <person name="Belimov A.A."/>
            <person name="Andronov E.E."/>
            <person name="Pinaev A.G."/>
            <person name="Chizhevskaya E.P."/>
            <person name="Pukhaev A.R."/>
            <person name="Popov K.P."/>
            <person name="Willems A."/>
            <person name="Tikhonovich I.A."/>
        </authorList>
    </citation>
    <scope>NUCLEOTIDE SEQUENCE [LARGE SCALE GENOMIC DNA]</scope>
    <source>
        <strain evidence="3 4">Vaf18</strain>
    </source>
</reference>
<keyword evidence="4" id="KW-1185">Reference proteome</keyword>
<evidence type="ECO:0000256" key="1">
    <source>
        <dbReference type="PROSITE-ProRule" id="PRU00169"/>
    </source>
</evidence>
<evidence type="ECO:0000313" key="3">
    <source>
        <dbReference type="EMBL" id="AOO80564.1"/>
    </source>
</evidence>
<dbReference type="SUPFAM" id="SSF52172">
    <property type="entry name" value="CheY-like"/>
    <property type="match status" value="1"/>
</dbReference>
<proteinExistence type="predicted"/>
<feature type="domain" description="Response regulatory" evidence="2">
    <location>
        <begin position="10"/>
        <end position="121"/>
    </location>
</feature>
<keyword evidence="1" id="KW-0597">Phosphoprotein</keyword>
<dbReference type="STRING" id="1526658.BHK69_08900"/>
<dbReference type="Gene3D" id="3.40.50.2300">
    <property type="match status" value="1"/>
</dbReference>
<dbReference type="InterPro" id="IPR011006">
    <property type="entry name" value="CheY-like_superfamily"/>
</dbReference>
<dbReference type="KEGG" id="bvv:BHK69_08900"/>
<dbReference type="Proteomes" id="UP000094969">
    <property type="component" value="Chromosome"/>
</dbReference>
<dbReference type="RefSeq" id="WP_069689782.1">
    <property type="nucleotide sequence ID" value="NZ_CP017147.1"/>
</dbReference>
<protein>
    <recommendedName>
        <fullName evidence="2">Response regulatory domain-containing protein</fullName>
    </recommendedName>
</protein>
<dbReference type="AlphaFoldDB" id="A0A1D7TZL8"/>
<dbReference type="GO" id="GO:0000160">
    <property type="term" value="P:phosphorelay signal transduction system"/>
    <property type="evidence" value="ECO:0007669"/>
    <property type="project" value="InterPro"/>
</dbReference>
<dbReference type="Pfam" id="PF00072">
    <property type="entry name" value="Response_reg"/>
    <property type="match status" value="1"/>
</dbReference>
<organism evidence="3 4">
    <name type="scientific">Bosea vaviloviae</name>
    <dbReference type="NCBI Taxonomy" id="1526658"/>
    <lineage>
        <taxon>Bacteria</taxon>
        <taxon>Pseudomonadati</taxon>
        <taxon>Pseudomonadota</taxon>
        <taxon>Alphaproteobacteria</taxon>
        <taxon>Hyphomicrobiales</taxon>
        <taxon>Boseaceae</taxon>
        <taxon>Bosea</taxon>
    </lineage>
</organism>
<dbReference type="EMBL" id="CP017147">
    <property type="protein sequence ID" value="AOO80564.1"/>
    <property type="molecule type" value="Genomic_DNA"/>
</dbReference>
<sequence>MLHTLPLLPAILIVDDEPFIALDLALAVEDAGCLVVGPAGSVREALSLLASSRVTAAILDVNLSDGDVTPVVDILVARGIPLIFQTGVGLPPSLKARYPDLLVYAKPVMSERLVDMLIGLIPQT</sequence>
<gene>
    <name evidence="3" type="ORF">BHK69_08900</name>
</gene>
<dbReference type="PROSITE" id="PS50110">
    <property type="entry name" value="RESPONSE_REGULATORY"/>
    <property type="match status" value="1"/>
</dbReference>
<evidence type="ECO:0000313" key="4">
    <source>
        <dbReference type="Proteomes" id="UP000094969"/>
    </source>
</evidence>
<dbReference type="InterPro" id="IPR001789">
    <property type="entry name" value="Sig_transdc_resp-reg_receiver"/>
</dbReference>
<accession>A0A1D7TZL8</accession>
<feature type="modified residue" description="4-aspartylphosphate" evidence="1">
    <location>
        <position position="60"/>
    </location>
</feature>